<reference evidence="1 2" key="1">
    <citation type="submission" date="2023-07" db="EMBL/GenBank/DDBJ databases">
        <authorList>
            <person name="Girao M."/>
            <person name="Carvalho M.F."/>
        </authorList>
    </citation>
    <scope>NUCLEOTIDE SEQUENCE [LARGE SCALE GENOMIC DNA]</scope>
    <source>
        <strain evidence="1 2">66/93</strain>
    </source>
</reference>
<protein>
    <submittedName>
        <fullName evidence="1">Uncharacterized protein</fullName>
    </submittedName>
</protein>
<evidence type="ECO:0000313" key="2">
    <source>
        <dbReference type="Proteomes" id="UP001348641"/>
    </source>
</evidence>
<dbReference type="Proteomes" id="UP001348641">
    <property type="component" value="Unassembled WGS sequence"/>
</dbReference>
<proteinExistence type="predicted"/>
<gene>
    <name evidence="1" type="ORF">Q8A49_14925</name>
</gene>
<dbReference type="RefSeq" id="WP_330158855.1">
    <property type="nucleotide sequence ID" value="NZ_BAAAJA010000022.1"/>
</dbReference>
<organism evidence="1 2">
    <name type="scientific">Nocardiopsis tropica</name>
    <dbReference type="NCBI Taxonomy" id="109330"/>
    <lineage>
        <taxon>Bacteria</taxon>
        <taxon>Bacillati</taxon>
        <taxon>Actinomycetota</taxon>
        <taxon>Actinomycetes</taxon>
        <taxon>Streptosporangiales</taxon>
        <taxon>Nocardiopsidaceae</taxon>
        <taxon>Nocardiopsis</taxon>
    </lineage>
</organism>
<comment type="caution">
    <text evidence="1">The sequence shown here is derived from an EMBL/GenBank/DDBJ whole genome shotgun (WGS) entry which is preliminary data.</text>
</comment>
<evidence type="ECO:0000313" key="1">
    <source>
        <dbReference type="EMBL" id="MEE2051792.1"/>
    </source>
</evidence>
<accession>A0ABU7KT16</accession>
<name>A0ABU7KT16_9ACTN</name>
<sequence>MTTRTRVLSWDDIKDTADTPASLHDDLSASLVYYVSFYYRSMGTGRAYELAYAREKLRRAEHGYWATFDANPREIIDVQDPAVIAAHAHHIADMVFNSAADAVAAASAKLFDLDNDRRRFGQNSELHDALDRCMHTYRRLCPSGPTTSTELVQLRRALSVRVIPS</sequence>
<dbReference type="EMBL" id="JAUUCC010000034">
    <property type="protein sequence ID" value="MEE2051792.1"/>
    <property type="molecule type" value="Genomic_DNA"/>
</dbReference>